<reference evidence="2 3" key="1">
    <citation type="submission" date="2023-10" db="EMBL/GenBank/DDBJ databases">
        <title>Chromosome-scale genome assembly provides insights into flower coloration mechanisms of Canna indica.</title>
        <authorList>
            <person name="Li C."/>
        </authorList>
    </citation>
    <scope>NUCLEOTIDE SEQUENCE [LARGE SCALE GENOMIC DNA]</scope>
    <source>
        <tissue evidence="2">Flower</tissue>
    </source>
</reference>
<dbReference type="EMBL" id="CP136891">
    <property type="protein sequence ID" value="WOK98285.1"/>
    <property type="molecule type" value="Genomic_DNA"/>
</dbReference>
<keyword evidence="3" id="KW-1185">Reference proteome</keyword>
<feature type="region of interest" description="Disordered" evidence="1">
    <location>
        <begin position="1"/>
        <end position="61"/>
    </location>
</feature>
<sequence length="108" mass="11993">MTKSHTVPPLFSTRRSPNHPRLPLAQSPSPVAVPLAHSRPRLPLAQSPSPVDRPQSPSSAARSVTLACCSPTVAYSPLFCTRRPNCCRIRKVAQHRQVWAPYARIEEY</sequence>
<protein>
    <submittedName>
        <fullName evidence="2">Uncharacterized protein</fullName>
    </submittedName>
</protein>
<evidence type="ECO:0000313" key="3">
    <source>
        <dbReference type="Proteomes" id="UP001327560"/>
    </source>
</evidence>
<organism evidence="2 3">
    <name type="scientific">Canna indica</name>
    <name type="common">Indian-shot</name>
    <dbReference type="NCBI Taxonomy" id="4628"/>
    <lineage>
        <taxon>Eukaryota</taxon>
        <taxon>Viridiplantae</taxon>
        <taxon>Streptophyta</taxon>
        <taxon>Embryophyta</taxon>
        <taxon>Tracheophyta</taxon>
        <taxon>Spermatophyta</taxon>
        <taxon>Magnoliopsida</taxon>
        <taxon>Liliopsida</taxon>
        <taxon>Zingiberales</taxon>
        <taxon>Cannaceae</taxon>
        <taxon>Canna</taxon>
    </lineage>
</organism>
<accession>A0AAQ3K2X4</accession>
<evidence type="ECO:0000256" key="1">
    <source>
        <dbReference type="SAM" id="MobiDB-lite"/>
    </source>
</evidence>
<evidence type="ECO:0000313" key="2">
    <source>
        <dbReference type="EMBL" id="WOK98285.1"/>
    </source>
</evidence>
<proteinExistence type="predicted"/>
<dbReference type="Proteomes" id="UP001327560">
    <property type="component" value="Chromosome 2"/>
</dbReference>
<gene>
    <name evidence="2" type="ORF">Cni_G06995</name>
</gene>
<dbReference type="AlphaFoldDB" id="A0AAQ3K2X4"/>
<name>A0AAQ3K2X4_9LILI</name>